<dbReference type="SUPFAM" id="SSF53633">
    <property type="entry name" value="Carbamate kinase-like"/>
    <property type="match status" value="1"/>
</dbReference>
<keyword evidence="23" id="KW-0511">Multifunctional enzyme</keyword>
<evidence type="ECO:0000256" key="20">
    <source>
        <dbReference type="ARBA" id="ARBA00023053"/>
    </source>
</evidence>
<evidence type="ECO:0000256" key="9">
    <source>
        <dbReference type="ARBA" id="ARBA00011881"/>
    </source>
</evidence>
<keyword evidence="19" id="KW-0520">NAD</keyword>
<dbReference type="Pfam" id="PF00696">
    <property type="entry name" value="AA_kinase"/>
    <property type="match status" value="1"/>
</dbReference>
<evidence type="ECO:0000256" key="17">
    <source>
        <dbReference type="ARBA" id="ARBA00022857"/>
    </source>
</evidence>
<evidence type="ECO:0000256" key="4">
    <source>
        <dbReference type="ARBA" id="ARBA00005056"/>
    </source>
</evidence>
<keyword evidence="12" id="KW-0791">Threonine biosynthesis</keyword>
<keyword evidence="16 28" id="KW-0067">ATP-binding</keyword>
<evidence type="ECO:0000313" key="30">
    <source>
        <dbReference type="EMBL" id="QIR15217.1"/>
    </source>
</evidence>
<dbReference type="FunFam" id="3.40.50.720:FF:000083">
    <property type="entry name" value="Bifunctional aspartokinase/homoserine dehydrogenase"/>
    <property type="match status" value="1"/>
</dbReference>
<dbReference type="GO" id="GO:0004072">
    <property type="term" value="F:aspartate kinase activity"/>
    <property type="evidence" value="ECO:0007669"/>
    <property type="project" value="UniProtKB-UniRule"/>
</dbReference>
<dbReference type="KEGG" id="saes:HBH39_12585"/>
<accession>A0A6G9QMD8</accession>
<comment type="similarity">
    <text evidence="7 28">In the C-terminal section; belongs to the homoserine dehydrogenase family.</text>
</comment>
<dbReference type="Pfam" id="PF22468">
    <property type="entry name" value="ACT_9"/>
    <property type="match status" value="2"/>
</dbReference>
<dbReference type="EC" id="2.7.2.4" evidence="28"/>
<dbReference type="PANTHER" id="PTHR43070:SF3">
    <property type="entry name" value="HOMOSERINE DEHYDROGENASE"/>
    <property type="match status" value="1"/>
</dbReference>
<evidence type="ECO:0000256" key="23">
    <source>
        <dbReference type="ARBA" id="ARBA00023268"/>
    </source>
</evidence>
<keyword evidence="13" id="KW-0479">Metal-binding</keyword>
<evidence type="ECO:0000256" key="5">
    <source>
        <dbReference type="ARBA" id="ARBA00005062"/>
    </source>
</evidence>
<evidence type="ECO:0000259" key="29">
    <source>
        <dbReference type="PROSITE" id="PS51671"/>
    </source>
</evidence>
<dbReference type="PROSITE" id="PS00324">
    <property type="entry name" value="ASPARTOKINASE"/>
    <property type="match status" value="1"/>
</dbReference>
<evidence type="ECO:0000256" key="10">
    <source>
        <dbReference type="ARBA" id="ARBA00022605"/>
    </source>
</evidence>
<evidence type="ECO:0000256" key="28">
    <source>
        <dbReference type="PIRNR" id="PIRNR000727"/>
    </source>
</evidence>
<comment type="pathway">
    <text evidence="3 28">Amino-acid biosynthesis; L-methionine biosynthesis via de novo pathway; L-homoserine from L-aspartate: step 1/3.</text>
</comment>
<comment type="pathway">
    <text evidence="4 28">Amino-acid biosynthesis; L-threonine biosynthesis; L-threonine from L-aspartate: step 3/5.</text>
</comment>
<evidence type="ECO:0000256" key="21">
    <source>
        <dbReference type="ARBA" id="ARBA00023154"/>
    </source>
</evidence>
<evidence type="ECO:0000256" key="1">
    <source>
        <dbReference type="ARBA" id="ARBA00001920"/>
    </source>
</evidence>
<reference evidence="30 31" key="1">
    <citation type="submission" date="2020-03" db="EMBL/GenBank/DDBJ databases">
        <title>Complete genome sequence of Shewanella sp.</title>
        <authorList>
            <person name="Kim Y.-S."/>
            <person name="Kim S.-J."/>
            <person name="Jung H.-K."/>
            <person name="Kim K.-H."/>
        </authorList>
    </citation>
    <scope>NUCLEOTIDE SEQUENCE [LARGE SCALE GENOMIC DNA]</scope>
    <source>
        <strain evidence="30 31">PN3F2</strain>
    </source>
</reference>
<keyword evidence="18 28" id="KW-0560">Oxidoreductase</keyword>
<dbReference type="AlphaFoldDB" id="A0A6G9QMD8"/>
<keyword evidence="22" id="KW-0486">Methionine biosynthesis</keyword>
<dbReference type="SUPFAM" id="SSF55021">
    <property type="entry name" value="ACT-like"/>
    <property type="match status" value="2"/>
</dbReference>
<dbReference type="InterPro" id="IPR041743">
    <property type="entry name" value="AK-HSDH_N"/>
</dbReference>
<feature type="domain" description="ACT" evidence="29">
    <location>
        <begin position="402"/>
        <end position="474"/>
    </location>
</feature>
<dbReference type="InterPro" id="IPR049638">
    <property type="entry name" value="AK-HD"/>
</dbReference>
<dbReference type="GO" id="GO:0046872">
    <property type="term" value="F:metal ion binding"/>
    <property type="evidence" value="ECO:0007669"/>
    <property type="project" value="UniProtKB-KW"/>
</dbReference>
<dbReference type="CDD" id="cd04922">
    <property type="entry name" value="ACT_AKi-HSDH-ThrA_2"/>
    <property type="match status" value="1"/>
</dbReference>
<evidence type="ECO:0000256" key="27">
    <source>
        <dbReference type="ARBA" id="ARBA00049031"/>
    </source>
</evidence>
<evidence type="ECO:0000256" key="16">
    <source>
        <dbReference type="ARBA" id="ARBA00022840"/>
    </source>
</evidence>
<dbReference type="EC" id="1.1.1.3" evidence="28"/>
<evidence type="ECO:0000256" key="7">
    <source>
        <dbReference type="ARBA" id="ARBA00007952"/>
    </source>
</evidence>
<dbReference type="FunFam" id="3.30.360.10:FF:000006">
    <property type="entry name" value="Bifunctional aspartokinase/homoserine dehydrogenase"/>
    <property type="match status" value="1"/>
</dbReference>
<comment type="pathway">
    <text evidence="5 28">Amino-acid biosynthesis; L-methionine biosynthesis via de novo pathway; L-homoserine from L-aspartate: step 3/3.</text>
</comment>
<gene>
    <name evidence="30" type="primary">thrA</name>
    <name evidence="30" type="ORF">HBH39_12585</name>
</gene>
<comment type="cofactor">
    <cofactor evidence="1">
        <name>a metal cation</name>
        <dbReference type="ChEBI" id="CHEBI:25213"/>
    </cofactor>
</comment>
<dbReference type="PROSITE" id="PS51671">
    <property type="entry name" value="ACT"/>
    <property type="match status" value="2"/>
</dbReference>
<keyword evidence="21" id="KW-0457">Lysine biosynthesis</keyword>
<dbReference type="SUPFAM" id="SSF51735">
    <property type="entry name" value="NAD(P)-binding Rossmann-fold domains"/>
    <property type="match status" value="1"/>
</dbReference>
<dbReference type="InterPro" id="IPR036291">
    <property type="entry name" value="NAD(P)-bd_dom_sf"/>
</dbReference>
<dbReference type="UniPathway" id="UPA00034">
    <property type="reaction ID" value="UER00015"/>
</dbReference>
<dbReference type="Gene3D" id="3.40.1160.10">
    <property type="entry name" value="Acetylglutamate kinase-like"/>
    <property type="match status" value="1"/>
</dbReference>
<comment type="catalytic activity">
    <reaction evidence="27">
        <text>L-homoserine + NAD(+) = L-aspartate 4-semialdehyde + NADH + H(+)</text>
        <dbReference type="Rhea" id="RHEA:15757"/>
        <dbReference type="ChEBI" id="CHEBI:15378"/>
        <dbReference type="ChEBI" id="CHEBI:57476"/>
        <dbReference type="ChEBI" id="CHEBI:57540"/>
        <dbReference type="ChEBI" id="CHEBI:57945"/>
        <dbReference type="ChEBI" id="CHEBI:537519"/>
        <dbReference type="EC" id="1.1.1.3"/>
    </reaction>
    <physiologicalReaction direction="right-to-left" evidence="27">
        <dbReference type="Rhea" id="RHEA:15759"/>
    </physiologicalReaction>
</comment>
<sequence length="822" mass="89021">MKVMKFGGTSLANWPRFLMAADIIADSSATEPVATVLSAPATITNALLEMVDLAVSGKDFQTVIDHIETVFTDLYTQAGESLLSDPQQDLLTQKLEQQMLMWKQKLEGISLLGECPDSVRASVVVSGEKLSAALMEQVMLAKNITASVLDPVALFLAHGQPLESVVDIIVSKPRFGLLPLNDYQVWVMPGFTAGDVHGKVVTLGRNGSDYSAAVLAACLDASSCEIWTDVDGVYNTDPRVVTDAKLLSQLSYQEAMELSYFGAKVLHPKTIAPIAQYHIPCYIKNSFNPKAPGTLVSNDDDKTGLQVKAISNLDNQTMFNVSGPGMKGMVGMASRTLAAISRSGISVSLITQSSSEYSISFCVATSDAHKAKCALEQEFELEIKSELLEPIELREGLAIVSLIGDGMKTHKGVAAKFFSALAKASVNIVAIAQGSSERSISTVIQQSKTKHAIGACHQAFFDVQQYVDVFLVGAGNVGAGLLEQIKQQNEMLKELHISIRVCGIANSRQMLLDSNGIDLANWQSLLAQQGQAYDLAGLLLWGQEQQLLNPVLVDCTSSEQVSDGYLDVMNAGFHVVTPNKKANTRDYDYYQALRQVSLSQRRQFLYETTVGAGLPVIDNLKKLLCAGDKLHKFNGVLSGSLSFIFGMLDEGMSLSQATTIARDKCFTEPDPRDDLSGMDVARKVLILAREVGLQLELSDINIESVLPADFDDSGDVNTFMANLPSLDAQVSQRVANAKAQGKVLRYVGQIDDGKCHVRVVEVDAYDPLYSVKGGENALAFYSRYYQPIPFVLRGYGAGTDVTAAGVFADVLRTLNWTREVGL</sequence>
<evidence type="ECO:0000256" key="19">
    <source>
        <dbReference type="ARBA" id="ARBA00023027"/>
    </source>
</evidence>
<dbReference type="Pfam" id="PF00742">
    <property type="entry name" value="Homoserine_dh"/>
    <property type="match status" value="1"/>
</dbReference>
<keyword evidence="14 28" id="KW-0547">Nucleotide-binding</keyword>
<keyword evidence="20" id="KW-0915">Sodium</keyword>
<dbReference type="NCBIfam" id="NF006959">
    <property type="entry name" value="PRK09436.1"/>
    <property type="match status" value="1"/>
</dbReference>
<dbReference type="GO" id="GO:0050661">
    <property type="term" value="F:NADP binding"/>
    <property type="evidence" value="ECO:0007669"/>
    <property type="project" value="UniProtKB-UniRule"/>
</dbReference>
<dbReference type="PANTHER" id="PTHR43070">
    <property type="match status" value="1"/>
</dbReference>
<protein>
    <recommendedName>
        <fullName evidence="28">Bifunctional aspartokinase/homoserine dehydrogenase</fullName>
    </recommendedName>
    <domain>
        <recommendedName>
            <fullName evidence="28">Aspartokinase</fullName>
            <ecNumber evidence="28">2.7.2.4</ecNumber>
        </recommendedName>
    </domain>
    <domain>
        <recommendedName>
            <fullName evidence="28">Homoserine dehydrogenase</fullName>
            <ecNumber evidence="28">1.1.1.3</ecNumber>
        </recommendedName>
    </domain>
</protein>
<dbReference type="Gene3D" id="3.30.2130.10">
    <property type="entry name" value="VC0802-like"/>
    <property type="match status" value="1"/>
</dbReference>
<dbReference type="InterPro" id="IPR045865">
    <property type="entry name" value="ACT-like_dom_sf"/>
</dbReference>
<dbReference type="InterPro" id="IPR054352">
    <property type="entry name" value="ACT_Aspartokinase"/>
</dbReference>
<dbReference type="NCBIfam" id="TIGR00657">
    <property type="entry name" value="asp_kinases"/>
    <property type="match status" value="1"/>
</dbReference>
<evidence type="ECO:0000256" key="14">
    <source>
        <dbReference type="ARBA" id="ARBA00022741"/>
    </source>
</evidence>
<evidence type="ECO:0000256" key="25">
    <source>
        <dbReference type="ARBA" id="ARBA00048561"/>
    </source>
</evidence>
<dbReference type="InterPro" id="IPR002912">
    <property type="entry name" value="ACT_dom"/>
</dbReference>
<dbReference type="UniPathway" id="UPA00050">
    <property type="reaction ID" value="UER00063"/>
</dbReference>
<organism evidence="30 31">
    <name type="scientific">Shewanella aestuarii</name>
    <dbReference type="NCBI Taxonomy" id="1028752"/>
    <lineage>
        <taxon>Bacteria</taxon>
        <taxon>Pseudomonadati</taxon>
        <taxon>Pseudomonadota</taxon>
        <taxon>Gammaproteobacteria</taxon>
        <taxon>Alteromonadales</taxon>
        <taxon>Shewanellaceae</taxon>
        <taxon>Shewanella</taxon>
    </lineage>
</organism>
<dbReference type="Proteomes" id="UP000502608">
    <property type="component" value="Chromosome"/>
</dbReference>
<evidence type="ECO:0000256" key="8">
    <source>
        <dbReference type="ARBA" id="ARBA00010046"/>
    </source>
</evidence>
<dbReference type="GO" id="GO:0009086">
    <property type="term" value="P:methionine biosynthetic process"/>
    <property type="evidence" value="ECO:0007669"/>
    <property type="project" value="UniProtKB-KW"/>
</dbReference>
<comment type="catalytic activity">
    <reaction evidence="25">
        <text>L-aspartate + ATP = 4-phospho-L-aspartate + ADP</text>
        <dbReference type="Rhea" id="RHEA:23776"/>
        <dbReference type="ChEBI" id="CHEBI:29991"/>
        <dbReference type="ChEBI" id="CHEBI:30616"/>
        <dbReference type="ChEBI" id="CHEBI:57535"/>
        <dbReference type="ChEBI" id="CHEBI:456216"/>
        <dbReference type="EC" id="2.7.2.4"/>
    </reaction>
    <physiologicalReaction direction="left-to-right" evidence="25">
        <dbReference type="Rhea" id="RHEA:23777"/>
    </physiologicalReaction>
</comment>
<evidence type="ECO:0000256" key="26">
    <source>
        <dbReference type="ARBA" id="ARBA00048841"/>
    </source>
</evidence>
<dbReference type="InterPro" id="IPR005106">
    <property type="entry name" value="Asp/hSer_DH_NAD-bd"/>
</dbReference>
<dbReference type="InterPro" id="IPR036393">
    <property type="entry name" value="AceGlu_kinase-like_sf"/>
</dbReference>
<dbReference type="Pfam" id="PF03447">
    <property type="entry name" value="NAD_binding_3"/>
    <property type="match status" value="1"/>
</dbReference>
<dbReference type="GO" id="GO:0009089">
    <property type="term" value="P:lysine biosynthetic process via diaminopimelate"/>
    <property type="evidence" value="ECO:0007669"/>
    <property type="project" value="UniProtKB-UniRule"/>
</dbReference>
<keyword evidence="10 28" id="KW-0028">Amino-acid biosynthesis</keyword>
<evidence type="ECO:0000256" key="15">
    <source>
        <dbReference type="ARBA" id="ARBA00022777"/>
    </source>
</evidence>
<dbReference type="UniPathway" id="UPA00051">
    <property type="reaction ID" value="UER00462"/>
</dbReference>
<keyword evidence="15 28" id="KW-0418">Kinase</keyword>
<dbReference type="GO" id="GO:0009088">
    <property type="term" value="P:threonine biosynthetic process"/>
    <property type="evidence" value="ECO:0007669"/>
    <property type="project" value="UniProtKB-UniRule"/>
</dbReference>
<evidence type="ECO:0000256" key="18">
    <source>
        <dbReference type="ARBA" id="ARBA00023002"/>
    </source>
</evidence>
<dbReference type="InterPro" id="IPR001341">
    <property type="entry name" value="Asp_kinase"/>
</dbReference>
<dbReference type="InterPro" id="IPR011147">
    <property type="entry name" value="Bifunc_Aspkin/hSer_DH"/>
</dbReference>
<evidence type="ECO:0000256" key="12">
    <source>
        <dbReference type="ARBA" id="ARBA00022697"/>
    </source>
</evidence>
<dbReference type="Gene3D" id="3.30.360.10">
    <property type="entry name" value="Dihydrodipicolinate Reductase, domain 2"/>
    <property type="match status" value="1"/>
</dbReference>
<evidence type="ECO:0000256" key="6">
    <source>
        <dbReference type="ARBA" id="ARBA00005139"/>
    </source>
</evidence>
<dbReference type="PIRSF" id="PIRSF000727">
    <property type="entry name" value="ThrA"/>
    <property type="match status" value="1"/>
</dbReference>
<evidence type="ECO:0000256" key="2">
    <source>
        <dbReference type="ARBA" id="ARBA00004766"/>
    </source>
</evidence>
<dbReference type="InterPro" id="IPR001342">
    <property type="entry name" value="HDH_cat"/>
</dbReference>
<dbReference type="GO" id="GO:0004412">
    <property type="term" value="F:homoserine dehydrogenase activity"/>
    <property type="evidence" value="ECO:0007669"/>
    <property type="project" value="UniProtKB-UniRule"/>
</dbReference>
<keyword evidence="11 28" id="KW-0808">Transferase</keyword>
<dbReference type="EMBL" id="CP050313">
    <property type="protein sequence ID" value="QIR15217.1"/>
    <property type="molecule type" value="Genomic_DNA"/>
</dbReference>
<comment type="catalytic activity">
    <reaction evidence="26">
        <text>L-homoserine + NADP(+) = L-aspartate 4-semialdehyde + NADPH + H(+)</text>
        <dbReference type="Rhea" id="RHEA:15761"/>
        <dbReference type="ChEBI" id="CHEBI:15378"/>
        <dbReference type="ChEBI" id="CHEBI:57476"/>
        <dbReference type="ChEBI" id="CHEBI:57783"/>
        <dbReference type="ChEBI" id="CHEBI:58349"/>
        <dbReference type="ChEBI" id="CHEBI:537519"/>
        <dbReference type="EC" id="1.1.1.3"/>
    </reaction>
    <physiologicalReaction direction="right-to-left" evidence="26">
        <dbReference type="Rhea" id="RHEA:15763"/>
    </physiologicalReaction>
</comment>
<name>A0A6G9QMD8_9GAMM</name>
<comment type="similarity">
    <text evidence="8 28">In the N-terminal section; belongs to the aspartokinase family.</text>
</comment>
<dbReference type="CDD" id="cd04921">
    <property type="entry name" value="ACT_AKi-HSDH-ThrA-like_1"/>
    <property type="match status" value="1"/>
</dbReference>
<comment type="function">
    <text evidence="24">Bifunctional aspartate kinase and homoserine dehydrogenase that catalyzes the first and the third steps toward the synthesis of lysine, methionine and threonine from aspartate.</text>
</comment>
<evidence type="ECO:0000256" key="3">
    <source>
        <dbReference type="ARBA" id="ARBA00004986"/>
    </source>
</evidence>
<evidence type="ECO:0000256" key="24">
    <source>
        <dbReference type="ARBA" id="ARBA00044938"/>
    </source>
</evidence>
<proteinExistence type="inferred from homology"/>
<comment type="pathway">
    <text evidence="6 28">Amino-acid biosynthesis; L-threonine biosynthesis; L-threonine from L-aspartate: step 1/5.</text>
</comment>
<dbReference type="InterPro" id="IPR001048">
    <property type="entry name" value="Asp/Glu/Uridylate_kinase"/>
</dbReference>
<comment type="pathway">
    <text evidence="2 28">Amino-acid biosynthesis; L-lysine biosynthesis via DAP pathway; (S)-tetrahydrodipicolinate from L-aspartate: step 1/4.</text>
</comment>
<evidence type="ECO:0000256" key="22">
    <source>
        <dbReference type="ARBA" id="ARBA00023167"/>
    </source>
</evidence>
<comment type="subunit">
    <text evidence="9 28">Homotetramer.</text>
</comment>
<dbReference type="InterPro" id="IPR018042">
    <property type="entry name" value="Aspartate_kinase_CS"/>
</dbReference>
<feature type="domain" description="ACT" evidence="29">
    <location>
        <begin position="321"/>
        <end position="390"/>
    </location>
</feature>
<evidence type="ECO:0000256" key="13">
    <source>
        <dbReference type="ARBA" id="ARBA00022723"/>
    </source>
</evidence>
<evidence type="ECO:0000256" key="11">
    <source>
        <dbReference type="ARBA" id="ARBA00022679"/>
    </source>
</evidence>
<dbReference type="FunFam" id="3.30.2130.10:FF:000001">
    <property type="entry name" value="Bifunctional aspartokinase/homoserine dehydrogenase"/>
    <property type="match status" value="1"/>
</dbReference>
<dbReference type="CDD" id="cd04257">
    <property type="entry name" value="AAK_AK-HSDH"/>
    <property type="match status" value="1"/>
</dbReference>
<dbReference type="SUPFAM" id="SSF55347">
    <property type="entry name" value="Glyceraldehyde-3-phosphate dehydrogenase-like, C-terminal domain"/>
    <property type="match status" value="1"/>
</dbReference>
<dbReference type="GO" id="GO:0009090">
    <property type="term" value="P:homoserine biosynthetic process"/>
    <property type="evidence" value="ECO:0007669"/>
    <property type="project" value="UniProtKB-ARBA"/>
</dbReference>
<dbReference type="GO" id="GO:0005524">
    <property type="term" value="F:ATP binding"/>
    <property type="evidence" value="ECO:0007669"/>
    <property type="project" value="UniProtKB-UniRule"/>
</dbReference>
<evidence type="ECO:0000313" key="31">
    <source>
        <dbReference type="Proteomes" id="UP000502608"/>
    </source>
</evidence>
<dbReference type="RefSeq" id="WP_167678789.1">
    <property type="nucleotide sequence ID" value="NZ_CP050313.1"/>
</dbReference>
<keyword evidence="17 28" id="KW-0521">NADP</keyword>
<keyword evidence="31" id="KW-1185">Reference proteome</keyword>
<dbReference type="Gene3D" id="3.40.50.720">
    <property type="entry name" value="NAD(P)-binding Rossmann-like Domain"/>
    <property type="match status" value="1"/>
</dbReference>